<evidence type="ECO:0000313" key="2">
    <source>
        <dbReference type="EMBL" id="SVE38023.1"/>
    </source>
</evidence>
<evidence type="ECO:0000256" key="1">
    <source>
        <dbReference type="SAM" id="Phobius"/>
    </source>
</evidence>
<gene>
    <name evidence="2" type="ORF">METZ01_LOCUS490877</name>
</gene>
<proteinExistence type="predicted"/>
<protein>
    <submittedName>
        <fullName evidence="2">Uncharacterized protein</fullName>
    </submittedName>
</protein>
<dbReference type="AlphaFoldDB" id="A0A383D182"/>
<sequence>MPAKLNSITPIQNLFFCGTDQGFLGIVGATLSGISMANLHILQKKVAPNP</sequence>
<reference evidence="2" key="1">
    <citation type="submission" date="2018-05" db="EMBL/GenBank/DDBJ databases">
        <authorList>
            <person name="Lanie J.A."/>
            <person name="Ng W.-L."/>
            <person name="Kazmierczak K.M."/>
            <person name="Andrzejewski T.M."/>
            <person name="Davidsen T.M."/>
            <person name="Wayne K.J."/>
            <person name="Tettelin H."/>
            <person name="Glass J.I."/>
            <person name="Rusch D."/>
            <person name="Podicherti R."/>
            <person name="Tsui H.-C.T."/>
            <person name="Winkler M.E."/>
        </authorList>
    </citation>
    <scope>NUCLEOTIDE SEQUENCE</scope>
</reference>
<organism evidence="2">
    <name type="scientific">marine metagenome</name>
    <dbReference type="NCBI Taxonomy" id="408172"/>
    <lineage>
        <taxon>unclassified sequences</taxon>
        <taxon>metagenomes</taxon>
        <taxon>ecological metagenomes</taxon>
    </lineage>
</organism>
<keyword evidence="1" id="KW-0472">Membrane</keyword>
<name>A0A383D182_9ZZZZ</name>
<keyword evidence="1" id="KW-0812">Transmembrane</keyword>
<feature type="transmembrane region" description="Helical" evidence="1">
    <location>
        <begin position="23"/>
        <end position="42"/>
    </location>
</feature>
<accession>A0A383D182</accession>
<keyword evidence="1" id="KW-1133">Transmembrane helix</keyword>
<dbReference type="EMBL" id="UINC01213310">
    <property type="protein sequence ID" value="SVE38023.1"/>
    <property type="molecule type" value="Genomic_DNA"/>
</dbReference>